<dbReference type="Proteomes" id="UP000006230">
    <property type="component" value="Unassembled WGS sequence"/>
</dbReference>
<gene>
    <name evidence="2" type="ORF">R2601_03228</name>
</gene>
<evidence type="ECO:0000313" key="3">
    <source>
        <dbReference type="Proteomes" id="UP000006230"/>
    </source>
</evidence>
<evidence type="ECO:0000313" key="2">
    <source>
        <dbReference type="EMBL" id="EAU48552.1"/>
    </source>
</evidence>
<feature type="region of interest" description="Disordered" evidence="1">
    <location>
        <begin position="1"/>
        <end position="20"/>
    </location>
</feature>
<evidence type="ECO:0000256" key="1">
    <source>
        <dbReference type="SAM" id="MobiDB-lite"/>
    </source>
</evidence>
<protein>
    <submittedName>
        <fullName evidence="2">Uncharacterized protein</fullName>
    </submittedName>
</protein>
<keyword evidence="3" id="KW-1185">Reference proteome</keyword>
<organism evidence="2 3">
    <name type="scientific">Salipiger bermudensis (strain DSM 26914 / JCM 13377 / KCTC 12554 / HTCC2601)</name>
    <name type="common">Pelagibaca bermudensis</name>
    <dbReference type="NCBI Taxonomy" id="314265"/>
    <lineage>
        <taxon>Bacteria</taxon>
        <taxon>Pseudomonadati</taxon>
        <taxon>Pseudomonadota</taxon>
        <taxon>Alphaproteobacteria</taxon>
        <taxon>Rhodobacterales</taxon>
        <taxon>Roseobacteraceae</taxon>
        <taxon>Salipiger</taxon>
    </lineage>
</organism>
<proteinExistence type="predicted"/>
<dbReference type="STRING" id="314265.R2601_03228"/>
<reference evidence="2 3" key="1">
    <citation type="journal article" date="2010" name="J. Bacteriol.">
        <title>Genome sequences of Pelagibaca bermudensis HTCC2601T and Maritimibacter alkaliphilus HTCC2654T, the type strains of two marine Roseobacter genera.</title>
        <authorList>
            <person name="Thrash J.C."/>
            <person name="Cho J.C."/>
            <person name="Ferriera S."/>
            <person name="Johnson J."/>
            <person name="Vergin K.L."/>
            <person name="Giovannoni S.J."/>
        </authorList>
    </citation>
    <scope>NUCLEOTIDE SEQUENCE [LARGE SCALE GENOMIC DNA]</scope>
    <source>
        <strain evidence="3">DSM 26914 / JCM 13377 / KCTC 12554 / HTCC2601</strain>
    </source>
</reference>
<dbReference type="AlphaFoldDB" id="Q0FWK0"/>
<accession>Q0FWK0</accession>
<name>Q0FWK0_SALBH</name>
<dbReference type="EMBL" id="AATQ01000001">
    <property type="protein sequence ID" value="EAU48552.1"/>
    <property type="molecule type" value="Genomic_DNA"/>
</dbReference>
<comment type="caution">
    <text evidence="2">The sequence shown here is derived from an EMBL/GenBank/DDBJ whole genome shotgun (WGS) entry which is preliminary data.</text>
</comment>
<sequence length="20" mass="2064">MPSPPAFSTDFAMPTAISVP</sequence>
<dbReference type="HOGENOM" id="CLU_3428287_0_0_5"/>